<evidence type="ECO:0000256" key="1">
    <source>
        <dbReference type="SAM" id="SignalP"/>
    </source>
</evidence>
<dbReference type="EMBL" id="AP028679">
    <property type="protein sequence ID" value="BEQ15002.1"/>
    <property type="molecule type" value="Genomic_DNA"/>
</dbReference>
<proteinExistence type="predicted"/>
<evidence type="ECO:0000313" key="3">
    <source>
        <dbReference type="Proteomes" id="UP001366166"/>
    </source>
</evidence>
<name>A0AAU9F122_9BACT</name>
<protein>
    <submittedName>
        <fullName evidence="2">Uncharacterized protein</fullName>
    </submittedName>
</protein>
<gene>
    <name evidence="2" type="ORF">FAK_20680</name>
</gene>
<feature type="chain" id="PRO_5043459829" evidence="1">
    <location>
        <begin position="26"/>
        <end position="133"/>
    </location>
</feature>
<sequence>MVRKIILTFCLALLLSSLMPLAAQAGRIGFKNNHPKHCYTFQFQTLKWNPDLEKWEPVGDPKLYDVPPGKTRIYEGFVDAISYINYAENKDDKCWVPSGTGFIRIWHTYHPTKQGTFNVIVEESGHVEVKQIR</sequence>
<organism evidence="2 3">
    <name type="scientific">Desulfoferula mesophila</name>
    <dbReference type="NCBI Taxonomy" id="3058419"/>
    <lineage>
        <taxon>Bacteria</taxon>
        <taxon>Pseudomonadati</taxon>
        <taxon>Thermodesulfobacteriota</taxon>
        <taxon>Desulfarculia</taxon>
        <taxon>Desulfarculales</taxon>
        <taxon>Desulfarculaceae</taxon>
        <taxon>Desulfoferula</taxon>
    </lineage>
</organism>
<dbReference type="RefSeq" id="WP_338598792.1">
    <property type="nucleotide sequence ID" value="NZ_AP028679.1"/>
</dbReference>
<keyword evidence="1" id="KW-0732">Signal</keyword>
<dbReference type="KEGG" id="dmp:FAK_20680"/>
<dbReference type="Proteomes" id="UP001366166">
    <property type="component" value="Chromosome"/>
</dbReference>
<reference evidence="3" key="1">
    <citation type="journal article" date="2023" name="Arch. Microbiol.">
        <title>Desulfoferula mesophilus gen. nov. sp. nov., a mesophilic sulfate-reducing bacterium isolated from a brackish lake sediment.</title>
        <authorList>
            <person name="Watanabe T."/>
            <person name="Yabe T."/>
            <person name="Tsuji J.M."/>
            <person name="Fukui M."/>
        </authorList>
    </citation>
    <scope>NUCLEOTIDE SEQUENCE [LARGE SCALE GENOMIC DNA]</scope>
    <source>
        <strain evidence="3">12FAK</strain>
    </source>
</reference>
<dbReference type="AlphaFoldDB" id="A0AAU9F122"/>
<keyword evidence="3" id="KW-1185">Reference proteome</keyword>
<accession>A0AAU9F122</accession>
<feature type="signal peptide" evidence="1">
    <location>
        <begin position="1"/>
        <end position="25"/>
    </location>
</feature>
<evidence type="ECO:0000313" key="2">
    <source>
        <dbReference type="EMBL" id="BEQ15002.1"/>
    </source>
</evidence>